<protein>
    <submittedName>
        <fullName evidence="2">Uncharacterized protein</fullName>
    </submittedName>
</protein>
<gene>
    <name evidence="2" type="ORF">PAUS00366_LOCUS3644</name>
</gene>
<sequence length="347" mass="38766">MLLDSELLGKPSKVWITDTRSQGSIYGKDSIQVIPKLKGKTAKKLATHGLKVVNDLKALSGNIEHIKEIAASVDGVSKKGLEKFVKVSENSIGTDPPLPVDHRYADNPYKSLYADEWKTKIDKAAMTGKMCITDMIDFMFDQAQEAVGDNGMVYHDALVLMTCADSVSYMKEKGYYSKWILPEHDLMGPQGGVGGELKKYRNRPVGNRPEANPLDTSLFSQLNRSVDYHVTLTKDLNEDKKFSLSTPLRAASAYKRVWQVAPKSTTIVKDIRKVLVSFETVCNHKGVAVDGVGDRNGKRRTTTQAHGGYRPRTLKDDDYDKQRFELHDDAKASYNTLINKAQLKHEN</sequence>
<organism evidence="2">
    <name type="scientific">Pseudo-nitzschia australis</name>
    <dbReference type="NCBI Taxonomy" id="44445"/>
    <lineage>
        <taxon>Eukaryota</taxon>
        <taxon>Sar</taxon>
        <taxon>Stramenopiles</taxon>
        <taxon>Ochrophyta</taxon>
        <taxon>Bacillariophyta</taxon>
        <taxon>Bacillariophyceae</taxon>
        <taxon>Bacillariophycidae</taxon>
        <taxon>Bacillariales</taxon>
        <taxon>Bacillariaceae</taxon>
        <taxon>Pseudo-nitzschia</taxon>
    </lineage>
</organism>
<dbReference type="EMBL" id="HBIX01004614">
    <property type="protein sequence ID" value="CAE0710917.1"/>
    <property type="molecule type" value="Transcribed_RNA"/>
</dbReference>
<proteinExistence type="predicted"/>
<evidence type="ECO:0000256" key="1">
    <source>
        <dbReference type="SAM" id="MobiDB-lite"/>
    </source>
</evidence>
<name>A0A7S4ACI6_9STRA</name>
<evidence type="ECO:0000313" key="2">
    <source>
        <dbReference type="EMBL" id="CAE0710917.1"/>
    </source>
</evidence>
<feature type="region of interest" description="Disordered" evidence="1">
    <location>
        <begin position="293"/>
        <end position="314"/>
    </location>
</feature>
<reference evidence="2" key="1">
    <citation type="submission" date="2021-01" db="EMBL/GenBank/DDBJ databases">
        <authorList>
            <person name="Corre E."/>
            <person name="Pelletier E."/>
            <person name="Niang G."/>
            <person name="Scheremetjew M."/>
            <person name="Finn R."/>
            <person name="Kale V."/>
            <person name="Holt S."/>
            <person name="Cochrane G."/>
            <person name="Meng A."/>
            <person name="Brown T."/>
            <person name="Cohen L."/>
        </authorList>
    </citation>
    <scope>NUCLEOTIDE SEQUENCE</scope>
    <source>
        <strain evidence="2">10249 10 AB</strain>
    </source>
</reference>
<dbReference type="AlphaFoldDB" id="A0A7S4ACI6"/>
<accession>A0A7S4ACI6</accession>